<evidence type="ECO:0000256" key="1">
    <source>
        <dbReference type="SAM" id="SignalP"/>
    </source>
</evidence>
<dbReference type="PANTHER" id="PTHR35605:SF1">
    <property type="entry name" value="ECP2 EFFECTOR PROTEIN DOMAIN-CONTAINING PROTEIN-RELATED"/>
    <property type="match status" value="1"/>
</dbReference>
<name>A0A6G1IQI3_9PLEO</name>
<proteinExistence type="predicted"/>
<dbReference type="EMBL" id="MU005596">
    <property type="protein sequence ID" value="KAF2680507.1"/>
    <property type="molecule type" value="Genomic_DNA"/>
</dbReference>
<sequence>MRFSIVSILAAASMSIAAPAPAATDAPAAGYGIEAFSWSIEVAPGQTEVLNGTIEEVVAQAVAINPEFSILSAASKRDVEARDLTKRYNLICGNFPAANKGRIQEGINYLKSLPSGERPTNGPGPGNCGRVSCSYGAAIWWCNDNTFSYSPGHWDTIAWSAQYLIDNCASGSSVVSGQRFENADNKWNTIVRGNNC</sequence>
<evidence type="ECO:0008006" key="4">
    <source>
        <dbReference type="Google" id="ProtNLM"/>
    </source>
</evidence>
<accession>A0A6G1IQI3</accession>
<evidence type="ECO:0000313" key="2">
    <source>
        <dbReference type="EMBL" id="KAF2680507.1"/>
    </source>
</evidence>
<feature type="signal peptide" evidence="1">
    <location>
        <begin position="1"/>
        <end position="17"/>
    </location>
</feature>
<dbReference type="AlphaFoldDB" id="A0A6G1IQI3"/>
<keyword evidence="1" id="KW-0732">Signal</keyword>
<reference evidence="2" key="1">
    <citation type="journal article" date="2020" name="Stud. Mycol.">
        <title>101 Dothideomycetes genomes: a test case for predicting lifestyles and emergence of pathogens.</title>
        <authorList>
            <person name="Haridas S."/>
            <person name="Albert R."/>
            <person name="Binder M."/>
            <person name="Bloem J."/>
            <person name="Labutti K."/>
            <person name="Salamov A."/>
            <person name="Andreopoulos B."/>
            <person name="Baker S."/>
            <person name="Barry K."/>
            <person name="Bills G."/>
            <person name="Bluhm B."/>
            <person name="Cannon C."/>
            <person name="Castanera R."/>
            <person name="Culley D."/>
            <person name="Daum C."/>
            <person name="Ezra D."/>
            <person name="Gonzalez J."/>
            <person name="Henrissat B."/>
            <person name="Kuo A."/>
            <person name="Liang C."/>
            <person name="Lipzen A."/>
            <person name="Lutzoni F."/>
            <person name="Magnuson J."/>
            <person name="Mondo S."/>
            <person name="Nolan M."/>
            <person name="Ohm R."/>
            <person name="Pangilinan J."/>
            <person name="Park H.-J."/>
            <person name="Ramirez L."/>
            <person name="Alfaro M."/>
            <person name="Sun H."/>
            <person name="Tritt A."/>
            <person name="Yoshinaga Y."/>
            <person name="Zwiers L.-H."/>
            <person name="Turgeon B."/>
            <person name="Goodwin S."/>
            <person name="Spatafora J."/>
            <person name="Crous P."/>
            <person name="Grigoriev I."/>
        </authorList>
    </citation>
    <scope>NUCLEOTIDE SEQUENCE</scope>
    <source>
        <strain evidence="2">CBS 122367</strain>
    </source>
</reference>
<protein>
    <recommendedName>
        <fullName evidence="4">Secreted protein</fullName>
    </recommendedName>
</protein>
<dbReference type="Proteomes" id="UP000799291">
    <property type="component" value="Unassembled WGS sequence"/>
</dbReference>
<gene>
    <name evidence="2" type="ORF">K458DRAFT_407257</name>
</gene>
<organism evidence="2 3">
    <name type="scientific">Lentithecium fluviatile CBS 122367</name>
    <dbReference type="NCBI Taxonomy" id="1168545"/>
    <lineage>
        <taxon>Eukaryota</taxon>
        <taxon>Fungi</taxon>
        <taxon>Dikarya</taxon>
        <taxon>Ascomycota</taxon>
        <taxon>Pezizomycotina</taxon>
        <taxon>Dothideomycetes</taxon>
        <taxon>Pleosporomycetidae</taxon>
        <taxon>Pleosporales</taxon>
        <taxon>Massarineae</taxon>
        <taxon>Lentitheciaceae</taxon>
        <taxon>Lentithecium</taxon>
    </lineage>
</organism>
<keyword evidence="3" id="KW-1185">Reference proteome</keyword>
<dbReference type="OrthoDB" id="3552888at2759"/>
<dbReference type="PANTHER" id="PTHR35605">
    <property type="entry name" value="ECP2 EFFECTOR PROTEIN DOMAIN-CONTAINING PROTEIN-RELATED"/>
    <property type="match status" value="1"/>
</dbReference>
<evidence type="ECO:0000313" key="3">
    <source>
        <dbReference type="Proteomes" id="UP000799291"/>
    </source>
</evidence>
<feature type="chain" id="PRO_5026332456" description="Secreted protein" evidence="1">
    <location>
        <begin position="18"/>
        <end position="196"/>
    </location>
</feature>